<evidence type="ECO:0000313" key="2">
    <source>
        <dbReference type="WBParaSite" id="PS1159_v2.g18103.t1"/>
    </source>
</evidence>
<protein>
    <submittedName>
        <fullName evidence="2">Uncharacterized protein</fullName>
    </submittedName>
</protein>
<name>A0AC35FJE3_9BILA</name>
<dbReference type="Proteomes" id="UP000887580">
    <property type="component" value="Unplaced"/>
</dbReference>
<evidence type="ECO:0000313" key="1">
    <source>
        <dbReference type="Proteomes" id="UP000887580"/>
    </source>
</evidence>
<reference evidence="2" key="1">
    <citation type="submission" date="2022-11" db="UniProtKB">
        <authorList>
            <consortium name="WormBaseParasite"/>
        </authorList>
    </citation>
    <scope>IDENTIFICATION</scope>
</reference>
<organism evidence="1 2">
    <name type="scientific">Panagrolaimus sp. PS1159</name>
    <dbReference type="NCBI Taxonomy" id="55785"/>
    <lineage>
        <taxon>Eukaryota</taxon>
        <taxon>Metazoa</taxon>
        <taxon>Ecdysozoa</taxon>
        <taxon>Nematoda</taxon>
        <taxon>Chromadorea</taxon>
        <taxon>Rhabditida</taxon>
        <taxon>Tylenchina</taxon>
        <taxon>Panagrolaimomorpha</taxon>
        <taxon>Panagrolaimoidea</taxon>
        <taxon>Panagrolaimidae</taxon>
        <taxon>Panagrolaimus</taxon>
    </lineage>
</organism>
<sequence>MDDSIYLTPYELQLRSENERLKKQLKEMEEVYSEENEKLYQTNQILLAEKKELKEKIQALENRMLASDCLLSTSTCSLNEHDSSLYHTLSNDYAELQENFQSVCDEKFELEAKIEEKNEAIKRLQKVVQNLSLKNCGNEELQGIIEDLQQKNSALEESLKKFNYNIHEMAEVNRDLQNLVCSLQNQIYNLQFCKVFDEPPITLFDELEEIKQDDESELDDEINGENNIDQNALEFNDCESKEEASIKITNELMPLNENVQVSLDSTIDVEFPLLAEDLQEDVLLAEKSIPVLLPENVELKSFQNLTEPYCLKCGSNSISIISLPLECFNDNMETDVSSTLSLPTVRNFQHEGDFIDAITNAQCRRINDQRCDASILKDNSNNRRTETPRKSTSKLLDYLKTPRRKFIIQSLSKFGKEKLHLSTKRNRKNAQEASPRPFSSSTPLFKTVKSAAIIKMSSAVSGENIFDFTTTTPIQNIREENISNNDEQ</sequence>
<proteinExistence type="predicted"/>
<accession>A0AC35FJE3</accession>
<dbReference type="WBParaSite" id="PS1159_v2.g18103.t1">
    <property type="protein sequence ID" value="PS1159_v2.g18103.t1"/>
    <property type="gene ID" value="PS1159_v2.g18103"/>
</dbReference>